<dbReference type="Pfam" id="PF20159">
    <property type="entry name" value="YidB"/>
    <property type="match status" value="1"/>
</dbReference>
<proteinExistence type="predicted"/>
<sequence>MNWIARLFDLFSFRFAPASAAVERRADADQAIRLLQDYIASKGGVAETIKRFEKAGFAGKVRSWRADGANLPINSVEALQLIGWKDLRDMSARSGLSIDRLRDILADQLPGAIRRACAA</sequence>
<organism evidence="1 2">
    <name type="scientific">Methylocystis echinoides</name>
    <dbReference type="NCBI Taxonomy" id="29468"/>
    <lineage>
        <taxon>Bacteria</taxon>
        <taxon>Pseudomonadati</taxon>
        <taxon>Pseudomonadota</taxon>
        <taxon>Alphaproteobacteria</taxon>
        <taxon>Hyphomicrobiales</taxon>
        <taxon>Methylocystaceae</taxon>
        <taxon>Methylocystis</taxon>
    </lineage>
</organism>
<reference evidence="1" key="1">
    <citation type="journal article" date="2023" name="Int. J. Syst. Evol. Microbiol.">
        <title>Methylocystis iwaonis sp. nov., a type II methane-oxidizing bacterium from surface soil of a rice paddy field in Japan, and emended description of the genus Methylocystis (ex Whittenbury et al. 1970) Bowman et al. 1993.</title>
        <authorList>
            <person name="Kaise H."/>
            <person name="Sawadogo J.B."/>
            <person name="Alam M.S."/>
            <person name="Ueno C."/>
            <person name="Dianou D."/>
            <person name="Shinjo R."/>
            <person name="Asakawa S."/>
        </authorList>
    </citation>
    <scope>NUCLEOTIDE SEQUENCE</scope>
    <source>
        <strain evidence="1">LMG27198</strain>
    </source>
</reference>
<protein>
    <submittedName>
        <fullName evidence="1">Uncharacterized protein</fullName>
    </submittedName>
</protein>
<dbReference type="AlphaFoldDB" id="A0A9W6LR83"/>
<keyword evidence="2" id="KW-1185">Reference proteome</keyword>
<dbReference type="InterPro" id="IPR045372">
    <property type="entry name" value="YidB"/>
</dbReference>
<evidence type="ECO:0000313" key="1">
    <source>
        <dbReference type="EMBL" id="GLI92258.1"/>
    </source>
</evidence>
<dbReference type="Proteomes" id="UP001144323">
    <property type="component" value="Unassembled WGS sequence"/>
</dbReference>
<evidence type="ECO:0000313" key="2">
    <source>
        <dbReference type="Proteomes" id="UP001144323"/>
    </source>
</evidence>
<name>A0A9W6LR83_9HYPH</name>
<dbReference type="Gene3D" id="1.10.10.690">
    <property type="entry name" value="YidB-like"/>
    <property type="match status" value="1"/>
</dbReference>
<dbReference type="SUPFAM" id="SSF140804">
    <property type="entry name" value="YidB-like"/>
    <property type="match status" value="1"/>
</dbReference>
<accession>A0A9W6LR83</accession>
<dbReference type="InterPro" id="IPR027405">
    <property type="entry name" value="YidB-like"/>
</dbReference>
<dbReference type="EMBL" id="BSEC01000001">
    <property type="protein sequence ID" value="GLI92258.1"/>
    <property type="molecule type" value="Genomic_DNA"/>
</dbReference>
<gene>
    <name evidence="1" type="ORF">LMG27198_12500</name>
</gene>
<comment type="caution">
    <text evidence="1">The sequence shown here is derived from an EMBL/GenBank/DDBJ whole genome shotgun (WGS) entry which is preliminary data.</text>
</comment>
<dbReference type="RefSeq" id="WP_281801364.1">
    <property type="nucleotide sequence ID" value="NZ_BSEC01000001.1"/>
</dbReference>